<dbReference type="AlphaFoldDB" id="A0A0A9ZFG3"/>
<feature type="region of interest" description="Disordered" evidence="1">
    <location>
        <begin position="44"/>
        <end position="77"/>
    </location>
</feature>
<reference evidence="2" key="2">
    <citation type="submission" date="2014-07" db="EMBL/GenBank/DDBJ databases">
        <authorList>
            <person name="Hull J."/>
        </authorList>
    </citation>
    <scope>NUCLEOTIDE SEQUENCE</scope>
</reference>
<protein>
    <submittedName>
        <fullName evidence="2">Uncharacterized protein</fullName>
    </submittedName>
</protein>
<organism evidence="2">
    <name type="scientific">Lygus hesperus</name>
    <name type="common">Western plant bug</name>
    <dbReference type="NCBI Taxonomy" id="30085"/>
    <lineage>
        <taxon>Eukaryota</taxon>
        <taxon>Metazoa</taxon>
        <taxon>Ecdysozoa</taxon>
        <taxon>Arthropoda</taxon>
        <taxon>Hexapoda</taxon>
        <taxon>Insecta</taxon>
        <taxon>Pterygota</taxon>
        <taxon>Neoptera</taxon>
        <taxon>Paraneoptera</taxon>
        <taxon>Hemiptera</taxon>
        <taxon>Heteroptera</taxon>
        <taxon>Panheteroptera</taxon>
        <taxon>Cimicomorpha</taxon>
        <taxon>Miridae</taxon>
        <taxon>Mirini</taxon>
        <taxon>Lygus</taxon>
    </lineage>
</organism>
<accession>A0A0A9ZFG3</accession>
<gene>
    <name evidence="2" type="ORF">CM83_44326</name>
</gene>
<name>A0A0A9ZFG3_LYGHE</name>
<feature type="compositionally biased region" description="Basic and acidic residues" evidence="1">
    <location>
        <begin position="522"/>
        <end position="531"/>
    </location>
</feature>
<feature type="region of interest" description="Disordered" evidence="1">
    <location>
        <begin position="714"/>
        <end position="739"/>
    </location>
</feature>
<proteinExistence type="predicted"/>
<feature type="compositionally biased region" description="Polar residues" evidence="1">
    <location>
        <begin position="561"/>
        <end position="583"/>
    </location>
</feature>
<evidence type="ECO:0000256" key="1">
    <source>
        <dbReference type="SAM" id="MobiDB-lite"/>
    </source>
</evidence>
<feature type="region of interest" description="Disordered" evidence="1">
    <location>
        <begin position="515"/>
        <end position="583"/>
    </location>
</feature>
<evidence type="ECO:0000313" key="2">
    <source>
        <dbReference type="EMBL" id="JAG42726.1"/>
    </source>
</evidence>
<feature type="compositionally biased region" description="Polar residues" evidence="1">
    <location>
        <begin position="534"/>
        <end position="548"/>
    </location>
</feature>
<sequence>MVIIGQILLIGLPTKQHYLQPYVVTALTNKQRDVLPEVEEHNIESIGTSEQLSSSAITSLAQPDSVPAVRETETDSPVQKTRLVKVSDASQEVMETPLTKCLSALDSPAEIEMDINKSHSILTSSSSEEDDSVNSVTTIVTECVQTVVDIGPTPKKKNAGDQLDSSDEVNEIPCSVPVNQIRDIEIISAFSPKGDELELLEEFAVDYELGNHGVCTNTEDETARGTLSDGSVMLTGTDDVMDVASSPESRDVNRGSRIFIPELLTSTHTDESIVDTSLEVVMHDSGARALNQEPALSKELILPDQLEGVIVTNELESAKERLILDSSEVDTGNNWQKPFNNETTEKNDLCKQENIRSSNEGGSPLKSIVSDNIQEEIVGNTCSRSEKSTCLQNDAIIALDETPVSGDQDRPISASSESDNNAVAIVSVENDTHKLAEIATDNQLVESASVSDRGGEIDGETIVVNKEVQNDNSAELSRVDPKNDITHNPQIIEYVGLDNSTDSVTATETELVSASIMDGDESEVHEREQIISEKPQSSLIDTHSSKPQNLGLDDTREHANDSTGNDNNYSAQRTTGNEVSASTSVMDCDKYEITNSPSRENSSVEREVLPTRDAGPKVPLELGSQVEEALDQELVGSLKSLTDTESASMADCGKPVAGEKRVDNAVVIAREGDLKMDTQVRDFQISDNPVRKLVRPNEATHTLVSVPIHSAENVHQSDKTRKTPWGMIERPNPRPIHASPRVKCNKKYDVCLL</sequence>
<dbReference type="EMBL" id="GBHO01000878">
    <property type="protein sequence ID" value="JAG42726.1"/>
    <property type="molecule type" value="Transcribed_RNA"/>
</dbReference>
<reference evidence="2" key="1">
    <citation type="journal article" date="2014" name="PLoS ONE">
        <title>Transcriptome-Based Identification of ABC Transporters in the Western Tarnished Plant Bug Lygus hesperus.</title>
        <authorList>
            <person name="Hull J.J."/>
            <person name="Chaney K."/>
            <person name="Geib S.M."/>
            <person name="Fabrick J.A."/>
            <person name="Brent C.S."/>
            <person name="Walsh D."/>
            <person name="Lavine L.C."/>
        </authorList>
    </citation>
    <scope>NUCLEOTIDE SEQUENCE</scope>
</reference>
<feature type="compositionally biased region" description="Polar residues" evidence="1">
    <location>
        <begin position="45"/>
        <end position="62"/>
    </location>
</feature>